<dbReference type="PROSITE" id="PS51375">
    <property type="entry name" value="PPR"/>
    <property type="match status" value="3"/>
</dbReference>
<dbReference type="Pfam" id="PF12854">
    <property type="entry name" value="PPR_1"/>
    <property type="match status" value="1"/>
</dbReference>
<sequence length="323" mass="35616">MPVRDVSSWNSLISGYMKEGAVDSARELFEEMPTKNIVTWTSMISGYTQNGLASNALQLFDKMLGRDSDLKPNWVTIMSVLPACAHSSALEQGRRIHGFAREEGLDCHPSVQTALVGMYAKCGSLPDAKLCFDRINPSSRSLVAWNSMISAYASHGRGGEAVHTFDLMIQEGFRPDSITFTGLLSGCSHSGLVELGLRFFDSMSSDYQVEKRHEHYACIVDLLGRAGRLVKAYEVISKMPMPAGWGKPKKLFKLVKENSGNYVILANMYAEAAMWDEAKALRALQKSQNVRKNPGCSWIENDGKAIMFLGGDDISSNPQTVEI</sequence>
<dbReference type="NCBIfam" id="TIGR00756">
    <property type="entry name" value="PPR"/>
    <property type="match status" value="4"/>
</dbReference>
<reference evidence="4" key="1">
    <citation type="submission" date="2018-01" db="EMBL/GenBank/DDBJ databases">
        <authorList>
            <person name="Mao J.F."/>
        </authorList>
    </citation>
    <scope>NUCLEOTIDE SEQUENCE</scope>
    <source>
        <strain evidence="4">Huo1</strain>
        <tissue evidence="4">Leaf</tissue>
    </source>
</reference>
<dbReference type="GO" id="GO:0009451">
    <property type="term" value="P:RNA modification"/>
    <property type="evidence" value="ECO:0007669"/>
    <property type="project" value="InterPro"/>
</dbReference>
<proteinExistence type="inferred from homology"/>
<dbReference type="GO" id="GO:0099402">
    <property type="term" value="P:plant organ development"/>
    <property type="evidence" value="ECO:0007669"/>
    <property type="project" value="UniProtKB-ARBA"/>
</dbReference>
<dbReference type="Gene3D" id="1.25.40.10">
    <property type="entry name" value="Tetratricopeptide repeat domain"/>
    <property type="match status" value="3"/>
</dbReference>
<organism evidence="4">
    <name type="scientific">Salvia splendens</name>
    <name type="common">Scarlet sage</name>
    <dbReference type="NCBI Taxonomy" id="180675"/>
    <lineage>
        <taxon>Eukaryota</taxon>
        <taxon>Viridiplantae</taxon>
        <taxon>Streptophyta</taxon>
        <taxon>Embryophyta</taxon>
        <taxon>Tracheophyta</taxon>
        <taxon>Spermatophyta</taxon>
        <taxon>Magnoliopsida</taxon>
        <taxon>eudicotyledons</taxon>
        <taxon>Gunneridae</taxon>
        <taxon>Pentapetalae</taxon>
        <taxon>asterids</taxon>
        <taxon>lamiids</taxon>
        <taxon>Lamiales</taxon>
        <taxon>Lamiaceae</taxon>
        <taxon>Nepetoideae</taxon>
        <taxon>Mentheae</taxon>
        <taxon>Salviinae</taxon>
        <taxon>Salvia</taxon>
        <taxon>Salvia subgen. Calosphace</taxon>
        <taxon>core Calosphace</taxon>
    </lineage>
</organism>
<dbReference type="FunFam" id="1.25.40.10:FF:000158">
    <property type="entry name" value="pentatricopeptide repeat-containing protein At2g33680"/>
    <property type="match status" value="1"/>
</dbReference>
<comment type="caution">
    <text evidence="4">The sequence shown here is derived from an EMBL/GenBank/DDBJ whole genome shotgun (WGS) entry which is preliminary data.</text>
</comment>
<name>A0A8X8XDA9_SALSN</name>
<dbReference type="EMBL" id="PNBA02000009">
    <property type="protein sequence ID" value="KAG6412470.1"/>
    <property type="molecule type" value="Genomic_DNA"/>
</dbReference>
<feature type="repeat" description="PPR" evidence="3">
    <location>
        <begin position="176"/>
        <end position="206"/>
    </location>
</feature>
<dbReference type="InterPro" id="IPR046960">
    <property type="entry name" value="PPR_At4g14850-like_plant"/>
</dbReference>
<dbReference type="InterPro" id="IPR011990">
    <property type="entry name" value="TPR-like_helical_dom_sf"/>
</dbReference>
<dbReference type="Proteomes" id="UP000298416">
    <property type="component" value="Unassembled WGS sequence"/>
</dbReference>
<accession>A0A8X8XDA9</accession>
<dbReference type="Pfam" id="PF01535">
    <property type="entry name" value="PPR"/>
    <property type="match status" value="1"/>
</dbReference>
<reference evidence="4" key="2">
    <citation type="submission" date="2020-08" db="EMBL/GenBank/DDBJ databases">
        <title>Plant Genome Project.</title>
        <authorList>
            <person name="Zhang R.-G."/>
        </authorList>
    </citation>
    <scope>NUCLEOTIDE SEQUENCE</scope>
    <source>
        <strain evidence="4">Huo1</strain>
        <tissue evidence="4">Leaf</tissue>
    </source>
</reference>
<keyword evidence="2" id="KW-0677">Repeat</keyword>
<evidence type="ECO:0000256" key="2">
    <source>
        <dbReference type="ARBA" id="ARBA00022737"/>
    </source>
</evidence>
<evidence type="ECO:0000256" key="3">
    <source>
        <dbReference type="PROSITE-ProRule" id="PRU00708"/>
    </source>
</evidence>
<dbReference type="Pfam" id="PF20431">
    <property type="entry name" value="E_motif"/>
    <property type="match status" value="1"/>
</dbReference>
<dbReference type="GO" id="GO:0003723">
    <property type="term" value="F:RNA binding"/>
    <property type="evidence" value="ECO:0007669"/>
    <property type="project" value="InterPro"/>
</dbReference>
<feature type="repeat" description="PPR" evidence="3">
    <location>
        <begin position="141"/>
        <end position="175"/>
    </location>
</feature>
<feature type="repeat" description="PPR" evidence="3">
    <location>
        <begin position="5"/>
        <end position="39"/>
    </location>
</feature>
<dbReference type="Pfam" id="PF13041">
    <property type="entry name" value="PPR_2"/>
    <property type="match status" value="2"/>
</dbReference>
<evidence type="ECO:0008006" key="6">
    <source>
        <dbReference type="Google" id="ProtNLM"/>
    </source>
</evidence>
<dbReference type="InterPro" id="IPR046848">
    <property type="entry name" value="E_motif"/>
</dbReference>
<evidence type="ECO:0000313" key="5">
    <source>
        <dbReference type="Proteomes" id="UP000298416"/>
    </source>
</evidence>
<dbReference type="PANTHER" id="PTHR47926">
    <property type="entry name" value="PENTATRICOPEPTIDE REPEAT-CONTAINING PROTEIN"/>
    <property type="match status" value="1"/>
</dbReference>
<protein>
    <recommendedName>
        <fullName evidence="6">Pentatricopeptide repeat-containing protein</fullName>
    </recommendedName>
</protein>
<keyword evidence="5" id="KW-1185">Reference proteome</keyword>
<gene>
    <name evidence="4" type="ORF">SASPL_125149</name>
</gene>
<evidence type="ECO:0000256" key="1">
    <source>
        <dbReference type="ARBA" id="ARBA00006643"/>
    </source>
</evidence>
<dbReference type="AlphaFoldDB" id="A0A8X8XDA9"/>
<dbReference type="InterPro" id="IPR002885">
    <property type="entry name" value="PPR_rpt"/>
</dbReference>
<dbReference type="PANTHER" id="PTHR47926:SF540">
    <property type="entry name" value="PENTATRICOPEPTIDE REPEAT-CONTAINING PROTEIN"/>
    <property type="match status" value="1"/>
</dbReference>
<comment type="similarity">
    <text evidence="1">Belongs to the PPR family. PCMP-H subfamily.</text>
</comment>
<evidence type="ECO:0000313" key="4">
    <source>
        <dbReference type="EMBL" id="KAG6412470.1"/>
    </source>
</evidence>
<dbReference type="FunFam" id="1.25.40.10:FF:000333">
    <property type="entry name" value="Pentatricopeptide repeat-containing protein"/>
    <property type="match status" value="1"/>
</dbReference>